<comment type="caution">
    <text evidence="1">The sequence shown here is derived from an EMBL/GenBank/DDBJ whole genome shotgun (WGS) entry which is preliminary data.</text>
</comment>
<dbReference type="Proteomes" id="UP000295075">
    <property type="component" value="Unassembled WGS sequence"/>
</dbReference>
<dbReference type="InterPro" id="IPR032710">
    <property type="entry name" value="NTF2-like_dom_sf"/>
</dbReference>
<evidence type="ECO:0000313" key="1">
    <source>
        <dbReference type="EMBL" id="TDC22289.1"/>
    </source>
</evidence>
<dbReference type="SUPFAM" id="SSF54427">
    <property type="entry name" value="NTF2-like"/>
    <property type="match status" value="1"/>
</dbReference>
<dbReference type="Gene3D" id="3.10.450.50">
    <property type="match status" value="1"/>
</dbReference>
<protein>
    <recommendedName>
        <fullName evidence="3">DUF4440 domain-containing protein</fullName>
    </recommendedName>
</protein>
<dbReference type="EMBL" id="SMKA01000195">
    <property type="protein sequence ID" value="TDC22289.1"/>
    <property type="molecule type" value="Genomic_DNA"/>
</dbReference>
<reference evidence="1 2" key="1">
    <citation type="submission" date="2019-03" db="EMBL/GenBank/DDBJ databases">
        <title>Draft genome sequences of novel Actinobacteria.</title>
        <authorList>
            <person name="Sahin N."/>
            <person name="Ay H."/>
            <person name="Saygin H."/>
        </authorList>
    </citation>
    <scope>NUCLEOTIDE SEQUENCE [LARGE SCALE GENOMIC DNA]</scope>
    <source>
        <strain evidence="1 2">JCM 30547</strain>
    </source>
</reference>
<keyword evidence="2" id="KW-1185">Reference proteome</keyword>
<gene>
    <name evidence="1" type="ORF">E1261_31410</name>
</gene>
<proteinExistence type="predicted"/>
<organism evidence="1 2">
    <name type="scientific">Kribbella albertanoniae</name>
    <dbReference type="NCBI Taxonomy" id="1266829"/>
    <lineage>
        <taxon>Bacteria</taxon>
        <taxon>Bacillati</taxon>
        <taxon>Actinomycetota</taxon>
        <taxon>Actinomycetes</taxon>
        <taxon>Propionibacteriales</taxon>
        <taxon>Kribbellaceae</taxon>
        <taxon>Kribbella</taxon>
    </lineage>
</organism>
<dbReference type="RefSeq" id="WP_132412963.1">
    <property type="nucleotide sequence ID" value="NZ_SMKA01000195.1"/>
</dbReference>
<evidence type="ECO:0008006" key="3">
    <source>
        <dbReference type="Google" id="ProtNLM"/>
    </source>
</evidence>
<dbReference type="AlphaFoldDB" id="A0A4R4PK29"/>
<accession>A0A4R4PK29</accession>
<evidence type="ECO:0000313" key="2">
    <source>
        <dbReference type="Proteomes" id="UP000295075"/>
    </source>
</evidence>
<sequence length="119" mass="12963">MNTLYDAVVRHHDDLAAWLGGDAGPDVLERFRAAHRPEFTLITVDGAKLTLDELMGGLSTAHNAVPGLKITIAQFELLTQSADTTVCRFLEQHSIGTSRRTTAVLTGPQWLTVHETAVL</sequence>
<dbReference type="OrthoDB" id="4570375at2"/>
<name>A0A4R4PK29_9ACTN</name>